<keyword evidence="2" id="KW-0812">Transmembrane</keyword>
<evidence type="ECO:0000256" key="2">
    <source>
        <dbReference type="SAM" id="Phobius"/>
    </source>
</evidence>
<dbReference type="EMBL" id="BAAAZO010000001">
    <property type="protein sequence ID" value="GAA3591981.1"/>
    <property type="molecule type" value="Genomic_DNA"/>
</dbReference>
<keyword evidence="2" id="KW-1133">Transmembrane helix</keyword>
<keyword evidence="2" id="KW-0472">Membrane</keyword>
<feature type="region of interest" description="Disordered" evidence="1">
    <location>
        <begin position="1"/>
        <end position="52"/>
    </location>
</feature>
<feature type="transmembrane region" description="Helical" evidence="2">
    <location>
        <begin position="128"/>
        <end position="146"/>
    </location>
</feature>
<evidence type="ECO:0008006" key="5">
    <source>
        <dbReference type="Google" id="ProtNLM"/>
    </source>
</evidence>
<dbReference type="RefSeq" id="WP_231484960.1">
    <property type="nucleotide sequence ID" value="NZ_BAAAZO010000001.1"/>
</dbReference>
<protein>
    <recommendedName>
        <fullName evidence="5">Integral membrane protein</fullName>
    </recommendedName>
</protein>
<evidence type="ECO:0000313" key="4">
    <source>
        <dbReference type="Proteomes" id="UP001501074"/>
    </source>
</evidence>
<organism evidence="3 4">
    <name type="scientific">Kineosporia mesophila</name>
    <dbReference type="NCBI Taxonomy" id="566012"/>
    <lineage>
        <taxon>Bacteria</taxon>
        <taxon>Bacillati</taxon>
        <taxon>Actinomycetota</taxon>
        <taxon>Actinomycetes</taxon>
        <taxon>Kineosporiales</taxon>
        <taxon>Kineosporiaceae</taxon>
        <taxon>Kineosporia</taxon>
    </lineage>
</organism>
<proteinExistence type="predicted"/>
<name>A0ABP6YWW1_9ACTN</name>
<feature type="transmembrane region" description="Helical" evidence="2">
    <location>
        <begin position="58"/>
        <end position="76"/>
    </location>
</feature>
<comment type="caution">
    <text evidence="3">The sequence shown here is derived from an EMBL/GenBank/DDBJ whole genome shotgun (WGS) entry which is preliminary data.</text>
</comment>
<dbReference type="Proteomes" id="UP001501074">
    <property type="component" value="Unassembled WGS sequence"/>
</dbReference>
<feature type="transmembrane region" description="Helical" evidence="2">
    <location>
        <begin position="96"/>
        <end position="116"/>
    </location>
</feature>
<evidence type="ECO:0000313" key="3">
    <source>
        <dbReference type="EMBL" id="GAA3591981.1"/>
    </source>
</evidence>
<reference evidence="4" key="1">
    <citation type="journal article" date="2019" name="Int. J. Syst. Evol. Microbiol.">
        <title>The Global Catalogue of Microorganisms (GCM) 10K type strain sequencing project: providing services to taxonomists for standard genome sequencing and annotation.</title>
        <authorList>
            <consortium name="The Broad Institute Genomics Platform"/>
            <consortium name="The Broad Institute Genome Sequencing Center for Infectious Disease"/>
            <person name="Wu L."/>
            <person name="Ma J."/>
        </authorList>
    </citation>
    <scope>NUCLEOTIDE SEQUENCE [LARGE SCALE GENOMIC DNA]</scope>
    <source>
        <strain evidence="4">JCM 16902</strain>
    </source>
</reference>
<feature type="transmembrane region" description="Helical" evidence="2">
    <location>
        <begin position="152"/>
        <end position="171"/>
    </location>
</feature>
<gene>
    <name evidence="3" type="ORF">GCM10022223_03280</name>
</gene>
<accession>A0ABP6YWW1</accession>
<keyword evidence="4" id="KW-1185">Reference proteome</keyword>
<sequence>MSSTPMVIDRATVVHEAAPAPRDSGRTPPRRSPDLSGFLPAKQAPRPGRPGPRITRSVLALVPLNAGTGCLSLAVIREEFACDSTLCATATLDRHPGATLALSALYLVALLVVAVLTRGLAEFTRAHLAAFGALTTVGVLAASGTIAITFVLAALIVAAATPVTVFLLTIIRYRPFTPHR</sequence>
<evidence type="ECO:0000256" key="1">
    <source>
        <dbReference type="SAM" id="MobiDB-lite"/>
    </source>
</evidence>